<dbReference type="PANTHER" id="PTHR24171:SF9">
    <property type="entry name" value="ANKYRIN REPEAT DOMAIN-CONTAINING PROTEIN 39"/>
    <property type="match status" value="1"/>
</dbReference>
<gene>
    <name evidence="3" type="ORF">HYFRA_00009605</name>
</gene>
<organism evidence="3 4">
    <name type="scientific">Hymenoscyphus fraxineus</name>
    <dbReference type="NCBI Taxonomy" id="746836"/>
    <lineage>
        <taxon>Eukaryota</taxon>
        <taxon>Fungi</taxon>
        <taxon>Dikarya</taxon>
        <taxon>Ascomycota</taxon>
        <taxon>Pezizomycotina</taxon>
        <taxon>Leotiomycetes</taxon>
        <taxon>Helotiales</taxon>
        <taxon>Helotiaceae</taxon>
        <taxon>Hymenoscyphus</taxon>
    </lineage>
</organism>
<proteinExistence type="predicted"/>
<sequence>MDGISTFPVEVTRLILLEAVQTRGLKRAVRLRFVNRWWDVEVLEAIFRCGILDKCERLCESLFWPKYLPYKIFSNETPRFRNLCVIREVAERVLEFRRELPSDDAVRECICQFATHGGGEGCNWAGYAGEIVEEGRVLDDSDDVFNRALLVAAIILNDMTLVKHQLSHMRHSPHLLSNRSWHYEMEVDPTLSVIGFPTDTAAYLGNAEALLLLFEAIPNNPPEFQLSDAREQGAECSAGSKFATFELCQDAEPRTGFSDDVICMIERTLSPEIFEYLEIVCGVFIHAPGSRVRKDPLMHRLENCFFNAVKKGDLGMMKYLVGRGVVVKEFRIEGAGYISTDDYQPTGVFEKGEKAGFLALTTYATLGGHTEALKYLLENGAKIGCRSLEAACQYGNPECVKLLLEHGATDDFNPGSALLQCVKRENESVIRQLIAYGMASVTGMNDDVKQQMLDFIEKEGLQSMSKFIQELMTMGSTQEL</sequence>
<evidence type="ECO:0000256" key="2">
    <source>
        <dbReference type="ARBA" id="ARBA00023043"/>
    </source>
</evidence>
<dbReference type="EMBL" id="CAJVRL010000064">
    <property type="protein sequence ID" value="CAG8955651.1"/>
    <property type="molecule type" value="Genomic_DNA"/>
</dbReference>
<evidence type="ECO:0000256" key="1">
    <source>
        <dbReference type="ARBA" id="ARBA00022737"/>
    </source>
</evidence>
<evidence type="ECO:0000313" key="4">
    <source>
        <dbReference type="Proteomes" id="UP000696280"/>
    </source>
</evidence>
<keyword evidence="2" id="KW-0040">ANK repeat</keyword>
<dbReference type="Pfam" id="PF12796">
    <property type="entry name" value="Ank_2"/>
    <property type="match status" value="1"/>
</dbReference>
<keyword evidence="4" id="KW-1185">Reference proteome</keyword>
<comment type="caution">
    <text evidence="3">The sequence shown here is derived from an EMBL/GenBank/DDBJ whole genome shotgun (WGS) entry which is preliminary data.</text>
</comment>
<dbReference type="SUPFAM" id="SSF48403">
    <property type="entry name" value="Ankyrin repeat"/>
    <property type="match status" value="1"/>
</dbReference>
<dbReference type="InterPro" id="IPR002110">
    <property type="entry name" value="Ankyrin_rpt"/>
</dbReference>
<name>A0A9N9KZ07_9HELO</name>
<protein>
    <submittedName>
        <fullName evidence="3">Uncharacterized protein</fullName>
    </submittedName>
</protein>
<dbReference type="AlphaFoldDB" id="A0A9N9KZ07"/>
<accession>A0A9N9KZ07</accession>
<keyword evidence="1" id="KW-0677">Repeat</keyword>
<dbReference type="InterPro" id="IPR036770">
    <property type="entry name" value="Ankyrin_rpt-contain_sf"/>
</dbReference>
<dbReference type="OrthoDB" id="4772757at2759"/>
<dbReference type="Gene3D" id="1.25.40.20">
    <property type="entry name" value="Ankyrin repeat-containing domain"/>
    <property type="match status" value="1"/>
</dbReference>
<dbReference type="Proteomes" id="UP000696280">
    <property type="component" value="Unassembled WGS sequence"/>
</dbReference>
<evidence type="ECO:0000313" key="3">
    <source>
        <dbReference type="EMBL" id="CAG8955651.1"/>
    </source>
</evidence>
<reference evidence="3" key="1">
    <citation type="submission" date="2021-07" db="EMBL/GenBank/DDBJ databases">
        <authorList>
            <person name="Durling M."/>
        </authorList>
    </citation>
    <scope>NUCLEOTIDE SEQUENCE</scope>
</reference>
<dbReference type="SMART" id="SM00248">
    <property type="entry name" value="ANK"/>
    <property type="match status" value="3"/>
</dbReference>
<dbReference type="PANTHER" id="PTHR24171">
    <property type="entry name" value="ANKYRIN REPEAT DOMAIN-CONTAINING PROTEIN 39-RELATED"/>
    <property type="match status" value="1"/>
</dbReference>